<dbReference type="Gramene" id="Ma08_t22890.1">
    <property type="protein sequence ID" value="Ma08_p22890.1"/>
    <property type="gene ID" value="Ma08_g22890"/>
</dbReference>
<dbReference type="AlphaFoldDB" id="A0A804K9Q2"/>
<protein>
    <submittedName>
        <fullName evidence="1">(wild Malaysian banana) hypothetical protein</fullName>
    </submittedName>
</protein>
<reference evidence="2" key="2">
    <citation type="submission" date="2021-05" db="UniProtKB">
        <authorList>
            <consortium name="EnsemblPlants"/>
        </authorList>
    </citation>
    <scope>IDENTIFICATION</scope>
    <source>
        <strain evidence="2">subsp. malaccensis</strain>
    </source>
</reference>
<gene>
    <name evidence="1" type="ORF">GSMUA_83670.1</name>
</gene>
<proteinExistence type="predicted"/>
<evidence type="ECO:0000313" key="1">
    <source>
        <dbReference type="EMBL" id="CAG1832447.1"/>
    </source>
</evidence>
<dbReference type="EnsemblPlants" id="Ma08_t22890.1">
    <property type="protein sequence ID" value="Ma08_p22890.1"/>
    <property type="gene ID" value="Ma08_g22890"/>
</dbReference>
<dbReference type="Proteomes" id="UP000012960">
    <property type="component" value="Unplaced"/>
</dbReference>
<sequence length="59" mass="6879">MAIHKAILSDTASGLLWIRFSHLFIFYLQHHHYVMALIDRIHDAGPVIHQQALIIDNLY</sequence>
<keyword evidence="3" id="KW-1185">Reference proteome</keyword>
<reference evidence="1" key="1">
    <citation type="submission" date="2021-03" db="EMBL/GenBank/DDBJ databases">
        <authorList>
            <consortium name="Genoscope - CEA"/>
            <person name="William W."/>
        </authorList>
    </citation>
    <scope>NUCLEOTIDE SEQUENCE</scope>
    <source>
        <strain evidence="1">Doubled-haploid Pahang</strain>
    </source>
</reference>
<organism evidence="2 3">
    <name type="scientific">Musa acuminata subsp. malaccensis</name>
    <name type="common">Wild banana</name>
    <name type="synonym">Musa malaccensis</name>
    <dbReference type="NCBI Taxonomy" id="214687"/>
    <lineage>
        <taxon>Eukaryota</taxon>
        <taxon>Viridiplantae</taxon>
        <taxon>Streptophyta</taxon>
        <taxon>Embryophyta</taxon>
        <taxon>Tracheophyta</taxon>
        <taxon>Spermatophyta</taxon>
        <taxon>Magnoliopsida</taxon>
        <taxon>Liliopsida</taxon>
        <taxon>Zingiberales</taxon>
        <taxon>Musaceae</taxon>
        <taxon>Musa</taxon>
    </lineage>
</organism>
<dbReference type="EMBL" id="HG996472">
    <property type="protein sequence ID" value="CAG1832447.1"/>
    <property type="molecule type" value="Genomic_DNA"/>
</dbReference>
<accession>A0A804K9Q2</accession>
<name>A0A804K9Q2_MUSAM</name>
<dbReference type="InParanoid" id="A0A804K9Q2"/>
<evidence type="ECO:0000313" key="2">
    <source>
        <dbReference type="EnsemblPlants" id="Ma08_p22890.1"/>
    </source>
</evidence>
<evidence type="ECO:0000313" key="3">
    <source>
        <dbReference type="Proteomes" id="UP000012960"/>
    </source>
</evidence>